<evidence type="ECO:0000256" key="1">
    <source>
        <dbReference type="SAM" id="Phobius"/>
    </source>
</evidence>
<feature type="transmembrane region" description="Helical" evidence="1">
    <location>
        <begin position="21"/>
        <end position="44"/>
    </location>
</feature>
<dbReference type="AlphaFoldDB" id="A0A3A6PVF4"/>
<dbReference type="EMBL" id="QKNY01000009">
    <property type="protein sequence ID" value="RJX43380.1"/>
    <property type="molecule type" value="Genomic_DNA"/>
</dbReference>
<feature type="transmembrane region" description="Helical" evidence="1">
    <location>
        <begin position="84"/>
        <end position="101"/>
    </location>
</feature>
<reference evidence="2 3" key="1">
    <citation type="submission" date="2018-06" db="EMBL/GenBank/DDBJ databases">
        <title>Halonotius sp. F13-13 a new haloarchaeeon isolated from a solar saltern from Isla Cristina, Huelva, Spain.</title>
        <authorList>
            <person name="Duran-Viseras A."/>
            <person name="Sanchez-Porro C."/>
            <person name="Ventosa A."/>
        </authorList>
    </citation>
    <scope>NUCLEOTIDE SEQUENCE [LARGE SCALE GENOMIC DNA]</scope>
    <source>
        <strain evidence="2 3">F13-13</strain>
    </source>
</reference>
<feature type="transmembrane region" description="Helical" evidence="1">
    <location>
        <begin position="56"/>
        <end position="77"/>
    </location>
</feature>
<sequence>MKVITNEIGDLSVAKLTQIEFLIEFFMMPLVLFSIGAAFIGRLLLFAPLSELEVGIVTAVALLLWALFTAVGDVLFFGTSYNRMLLLGFGLSLVSIVIIVTNS</sequence>
<gene>
    <name evidence="2" type="ORF">DM826_07165</name>
</gene>
<name>A0A3A6PVF4_9EURY</name>
<keyword evidence="1" id="KW-1133">Transmembrane helix</keyword>
<keyword evidence="1" id="KW-0812">Transmembrane</keyword>
<dbReference type="InterPro" id="IPR037185">
    <property type="entry name" value="EmrE-like"/>
</dbReference>
<dbReference type="Proteomes" id="UP000276588">
    <property type="component" value="Unassembled WGS sequence"/>
</dbReference>
<keyword evidence="1" id="KW-0472">Membrane</keyword>
<dbReference type="SUPFAM" id="SSF103481">
    <property type="entry name" value="Multidrug resistance efflux transporter EmrE"/>
    <property type="match status" value="1"/>
</dbReference>
<accession>A0A3A6PVF4</accession>
<organism evidence="2 3">
    <name type="scientific">Halonotius aquaticus</name>
    <dbReference type="NCBI Taxonomy" id="2216978"/>
    <lineage>
        <taxon>Archaea</taxon>
        <taxon>Methanobacteriati</taxon>
        <taxon>Methanobacteriota</taxon>
        <taxon>Stenosarchaea group</taxon>
        <taxon>Halobacteria</taxon>
        <taxon>Halobacteriales</taxon>
        <taxon>Haloferacaceae</taxon>
        <taxon>Halonotius</taxon>
    </lineage>
</organism>
<evidence type="ECO:0000313" key="2">
    <source>
        <dbReference type="EMBL" id="RJX43380.1"/>
    </source>
</evidence>
<keyword evidence="3" id="KW-1185">Reference proteome</keyword>
<comment type="caution">
    <text evidence="2">The sequence shown here is derived from an EMBL/GenBank/DDBJ whole genome shotgun (WGS) entry which is preliminary data.</text>
</comment>
<protein>
    <submittedName>
        <fullName evidence="2">Uncharacterized protein</fullName>
    </submittedName>
</protein>
<evidence type="ECO:0000313" key="3">
    <source>
        <dbReference type="Proteomes" id="UP000276588"/>
    </source>
</evidence>
<proteinExistence type="predicted"/>